<protein>
    <recommendedName>
        <fullName evidence="4">DUF2946 domain-containing protein</fullName>
    </recommendedName>
</protein>
<keyword evidence="1" id="KW-0732">Signal</keyword>
<evidence type="ECO:0000256" key="1">
    <source>
        <dbReference type="SAM" id="SignalP"/>
    </source>
</evidence>
<organism evidence="2 3">
    <name type="scientific">Teichococcus oryzae</name>
    <dbReference type="NCBI Taxonomy" id="1608942"/>
    <lineage>
        <taxon>Bacteria</taxon>
        <taxon>Pseudomonadati</taxon>
        <taxon>Pseudomonadota</taxon>
        <taxon>Alphaproteobacteria</taxon>
        <taxon>Acetobacterales</taxon>
        <taxon>Roseomonadaceae</taxon>
        <taxon>Roseomonas</taxon>
    </lineage>
</organism>
<keyword evidence="3" id="KW-1185">Reference proteome</keyword>
<sequence length="113" mass="11665">MVSILLCLSLFLQLMAGAEAAFPRHQAVDPAVLCGLHPRQDAPPDVPQRDRHALCCTLACAACAVGIPALPADGPALPPLRHIALAFSWPGTPPPPVGDLRPAYGARAPPPAA</sequence>
<proteinExistence type="predicted"/>
<evidence type="ECO:0008006" key="4">
    <source>
        <dbReference type="Google" id="ProtNLM"/>
    </source>
</evidence>
<dbReference type="Proteomes" id="UP000322110">
    <property type="component" value="Unassembled WGS sequence"/>
</dbReference>
<evidence type="ECO:0000313" key="2">
    <source>
        <dbReference type="EMBL" id="KAA2214835.1"/>
    </source>
</evidence>
<accession>A0A5B2TLF2</accession>
<feature type="signal peptide" evidence="1">
    <location>
        <begin position="1"/>
        <end position="20"/>
    </location>
</feature>
<gene>
    <name evidence="2" type="ORF">F0Q34_03890</name>
</gene>
<evidence type="ECO:0000313" key="3">
    <source>
        <dbReference type="Proteomes" id="UP000322110"/>
    </source>
</evidence>
<dbReference type="RefSeq" id="WP_149810790.1">
    <property type="nucleotide sequence ID" value="NZ_VUKA01000001.1"/>
</dbReference>
<name>A0A5B2TLF2_9PROT</name>
<dbReference type="OrthoDB" id="10017443at2"/>
<dbReference type="AlphaFoldDB" id="A0A5B2TLF2"/>
<comment type="caution">
    <text evidence="2">The sequence shown here is derived from an EMBL/GenBank/DDBJ whole genome shotgun (WGS) entry which is preliminary data.</text>
</comment>
<dbReference type="EMBL" id="VUKA01000001">
    <property type="protein sequence ID" value="KAA2214835.1"/>
    <property type="molecule type" value="Genomic_DNA"/>
</dbReference>
<feature type="chain" id="PRO_5022764284" description="DUF2946 domain-containing protein" evidence="1">
    <location>
        <begin position="21"/>
        <end position="113"/>
    </location>
</feature>
<reference evidence="2 3" key="1">
    <citation type="journal article" date="2015" name="Int. J. Syst. Evol. Microbiol.">
        <title>Roseomonas oryzae sp. nov., isolated from paddy rhizosphere soil.</title>
        <authorList>
            <person name="Ramaprasad E.V."/>
            <person name="Sasikala Ch."/>
            <person name="Ramana Ch.V."/>
        </authorList>
    </citation>
    <scope>NUCLEOTIDE SEQUENCE [LARGE SCALE GENOMIC DNA]</scope>
    <source>
        <strain evidence="2 3">KCTC 42542</strain>
    </source>
</reference>